<dbReference type="GO" id="GO:0006260">
    <property type="term" value="P:DNA replication"/>
    <property type="evidence" value="ECO:0007669"/>
    <property type="project" value="TreeGrafter"/>
</dbReference>
<dbReference type="Gene3D" id="1.10.10.41">
    <property type="entry name" value="Yeast DNA topoisomerase - domain 1"/>
    <property type="match status" value="1"/>
</dbReference>
<evidence type="ECO:0000313" key="6">
    <source>
        <dbReference type="EMBL" id="KAF7351246.1"/>
    </source>
</evidence>
<dbReference type="Gene3D" id="2.170.11.10">
    <property type="entry name" value="DNA Topoisomerase I, domain 2"/>
    <property type="match status" value="1"/>
</dbReference>
<dbReference type="GO" id="GO:0007059">
    <property type="term" value="P:chromosome segregation"/>
    <property type="evidence" value="ECO:0007669"/>
    <property type="project" value="TreeGrafter"/>
</dbReference>
<dbReference type="InterPro" id="IPR013030">
    <property type="entry name" value="DNA_topo_DNA_db_N_dom2"/>
</dbReference>
<keyword evidence="3" id="KW-0238">DNA-binding</keyword>
<evidence type="ECO:0000259" key="5">
    <source>
        <dbReference type="Pfam" id="PF02919"/>
    </source>
</evidence>
<dbReference type="GO" id="GO:0006265">
    <property type="term" value="P:DNA topological change"/>
    <property type="evidence" value="ECO:0007669"/>
    <property type="project" value="InterPro"/>
</dbReference>
<dbReference type="PANTHER" id="PTHR10290">
    <property type="entry name" value="DNA TOPOISOMERASE I"/>
    <property type="match status" value="1"/>
</dbReference>
<dbReference type="InterPro" id="IPR008336">
    <property type="entry name" value="TopoI_DNA-bd_euk"/>
</dbReference>
<dbReference type="InterPro" id="IPR013034">
    <property type="entry name" value="DNA_topo_DNA_db_N_dom1"/>
</dbReference>
<keyword evidence="2" id="KW-0799">Topoisomerase</keyword>
<dbReference type="GO" id="GO:0005730">
    <property type="term" value="C:nucleolus"/>
    <property type="evidence" value="ECO:0007669"/>
    <property type="project" value="TreeGrafter"/>
</dbReference>
<dbReference type="InterPro" id="IPR048045">
    <property type="entry name" value="Topoisomer_I_DNA-bd"/>
</dbReference>
<evidence type="ECO:0000256" key="1">
    <source>
        <dbReference type="ARBA" id="ARBA00006645"/>
    </source>
</evidence>
<reference evidence="6" key="1">
    <citation type="submission" date="2020-05" db="EMBL/GenBank/DDBJ databases">
        <title>Mycena genomes resolve the evolution of fungal bioluminescence.</title>
        <authorList>
            <person name="Tsai I.J."/>
        </authorList>
    </citation>
    <scope>NUCLEOTIDE SEQUENCE</scope>
    <source>
        <strain evidence="6">160909Yilan</strain>
    </source>
</reference>
<protein>
    <submittedName>
        <fullName evidence="6">DNA topoisomerase I</fullName>
    </submittedName>
</protein>
<dbReference type="GO" id="GO:0003677">
    <property type="term" value="F:DNA binding"/>
    <property type="evidence" value="ECO:0007669"/>
    <property type="project" value="UniProtKB-KW"/>
</dbReference>
<gene>
    <name evidence="6" type="ORF">MSAN_01556100</name>
</gene>
<dbReference type="EMBL" id="JACAZH010000013">
    <property type="protein sequence ID" value="KAF7351246.1"/>
    <property type="molecule type" value="Genomic_DNA"/>
</dbReference>
<accession>A0A8H6Y3E3</accession>
<evidence type="ECO:0000256" key="4">
    <source>
        <dbReference type="ARBA" id="ARBA00023235"/>
    </source>
</evidence>
<dbReference type="OrthoDB" id="47179at2759"/>
<dbReference type="Proteomes" id="UP000623467">
    <property type="component" value="Unassembled WGS sequence"/>
</dbReference>
<dbReference type="AlphaFoldDB" id="A0A8H6Y3E3"/>
<keyword evidence="4 6" id="KW-0413">Isomerase</keyword>
<dbReference type="InterPro" id="IPR051062">
    <property type="entry name" value="Topoisomerase_IB"/>
</dbReference>
<dbReference type="FunFam" id="1.10.10.41:FF:000001">
    <property type="entry name" value="DNA topoisomerase I"/>
    <property type="match status" value="1"/>
</dbReference>
<evidence type="ECO:0000313" key="7">
    <source>
        <dbReference type="Proteomes" id="UP000623467"/>
    </source>
</evidence>
<dbReference type="SUPFAM" id="SSF56741">
    <property type="entry name" value="Eukaryotic DNA topoisomerase I, N-terminal DNA-binding fragment"/>
    <property type="match status" value="1"/>
</dbReference>
<comment type="caution">
    <text evidence="6">The sequence shown here is derived from an EMBL/GenBank/DDBJ whole genome shotgun (WGS) entry which is preliminary data.</text>
</comment>
<sequence>MPSEAAVLQWWHDAKKDQGNSVKWETLEHNGVLFPPPYEPLPAHVKMRYNGKELDLPPAAEEVAGFYAALSESEHAESALFNKNFFEDWKAVLKEHPPRCGTKVTSFELCDFRPMYDYLEEQRGARLALTPEEKTEQKRLKDEREAPYTTCLFDGTKRRVGNFRVEPPGLFRGRGEHPKKGRLLKRVCPEDITLNIGEGVPVPVPNVLGEWKAVIHDKTVAWLATWTENVNGNHKYVFLGMN</sequence>
<keyword evidence="7" id="KW-1185">Reference proteome</keyword>
<dbReference type="InterPro" id="IPR036202">
    <property type="entry name" value="TopoI_DNA-bd_euk_N_sf"/>
</dbReference>
<evidence type="ECO:0000256" key="2">
    <source>
        <dbReference type="ARBA" id="ARBA00023029"/>
    </source>
</evidence>
<organism evidence="6 7">
    <name type="scientific">Mycena sanguinolenta</name>
    <dbReference type="NCBI Taxonomy" id="230812"/>
    <lineage>
        <taxon>Eukaryota</taxon>
        <taxon>Fungi</taxon>
        <taxon>Dikarya</taxon>
        <taxon>Basidiomycota</taxon>
        <taxon>Agaricomycotina</taxon>
        <taxon>Agaricomycetes</taxon>
        <taxon>Agaricomycetidae</taxon>
        <taxon>Agaricales</taxon>
        <taxon>Marasmiineae</taxon>
        <taxon>Mycenaceae</taxon>
        <taxon>Mycena</taxon>
    </lineage>
</organism>
<dbReference type="CDD" id="cd03488">
    <property type="entry name" value="Topoisomer_IB_N_htopoI_like"/>
    <property type="match status" value="1"/>
</dbReference>
<name>A0A8H6Y3E3_9AGAR</name>
<evidence type="ECO:0000256" key="3">
    <source>
        <dbReference type="ARBA" id="ARBA00023125"/>
    </source>
</evidence>
<comment type="similarity">
    <text evidence="1">Belongs to the type IB topoisomerase family.</text>
</comment>
<dbReference type="PANTHER" id="PTHR10290:SF3">
    <property type="entry name" value="DNA TOPOISOMERASE 1"/>
    <property type="match status" value="1"/>
</dbReference>
<dbReference type="GO" id="GO:0005694">
    <property type="term" value="C:chromosome"/>
    <property type="evidence" value="ECO:0007669"/>
    <property type="project" value="InterPro"/>
</dbReference>
<dbReference type="GO" id="GO:0003917">
    <property type="term" value="F:DNA topoisomerase type I (single strand cut, ATP-independent) activity"/>
    <property type="evidence" value="ECO:0007669"/>
    <property type="project" value="InterPro"/>
</dbReference>
<dbReference type="Pfam" id="PF02919">
    <property type="entry name" value="Topoisom_I_N"/>
    <property type="match status" value="1"/>
</dbReference>
<feature type="domain" description="DNA topoisomerase I DNA binding eukaryotic-type" evidence="5">
    <location>
        <begin position="22"/>
        <end position="239"/>
    </location>
</feature>
<proteinExistence type="inferred from homology"/>